<protein>
    <submittedName>
        <fullName evidence="1">Uncharacterized protein</fullName>
    </submittedName>
</protein>
<sequence>MKARDTIDLYATLADMKEVDYKSALALAALIDLLVTKGVITRAEMAERACQLDAAGEKSLPIGG</sequence>
<name>A0ABS4JNF8_9FIRM</name>
<comment type="caution">
    <text evidence="1">The sequence shown here is derived from an EMBL/GenBank/DDBJ whole genome shotgun (WGS) entry which is preliminary data.</text>
</comment>
<keyword evidence="2" id="KW-1185">Reference proteome</keyword>
<dbReference type="Proteomes" id="UP001519289">
    <property type="component" value="Unassembled WGS sequence"/>
</dbReference>
<accession>A0ABS4JNF8</accession>
<organism evidence="1 2">
    <name type="scientific">Symbiobacterium terraclitae</name>
    <dbReference type="NCBI Taxonomy" id="557451"/>
    <lineage>
        <taxon>Bacteria</taxon>
        <taxon>Bacillati</taxon>
        <taxon>Bacillota</taxon>
        <taxon>Clostridia</taxon>
        <taxon>Eubacteriales</taxon>
        <taxon>Symbiobacteriaceae</taxon>
        <taxon>Symbiobacterium</taxon>
    </lineage>
</organism>
<evidence type="ECO:0000313" key="2">
    <source>
        <dbReference type="Proteomes" id="UP001519289"/>
    </source>
</evidence>
<proteinExistence type="predicted"/>
<dbReference type="EMBL" id="JAGGLG010000002">
    <property type="protein sequence ID" value="MBP2017069.1"/>
    <property type="molecule type" value="Genomic_DNA"/>
</dbReference>
<dbReference type="RefSeq" id="WP_209465219.1">
    <property type="nucleotide sequence ID" value="NZ_JAGGLG010000002.1"/>
</dbReference>
<evidence type="ECO:0000313" key="1">
    <source>
        <dbReference type="EMBL" id="MBP2017069.1"/>
    </source>
</evidence>
<gene>
    <name evidence="1" type="ORF">J2Z79_000443</name>
</gene>
<reference evidence="1 2" key="1">
    <citation type="submission" date="2021-03" db="EMBL/GenBank/DDBJ databases">
        <title>Genomic Encyclopedia of Type Strains, Phase IV (KMG-IV): sequencing the most valuable type-strain genomes for metagenomic binning, comparative biology and taxonomic classification.</title>
        <authorList>
            <person name="Goeker M."/>
        </authorList>
    </citation>
    <scope>NUCLEOTIDE SEQUENCE [LARGE SCALE GENOMIC DNA]</scope>
    <source>
        <strain evidence="1 2">DSM 27138</strain>
    </source>
</reference>